<reference evidence="2 3" key="1">
    <citation type="submission" date="2016-04" db="EMBL/GenBank/DDBJ databases">
        <title>Draft genome sequence of freshwater magnetotactic bacteria Magnetospirillum marisnigri SP-1 and Magnetospirillum moscoviense BB-1.</title>
        <authorList>
            <person name="Koziaeva V."/>
            <person name="Dziuba M.V."/>
            <person name="Ivanov T.M."/>
            <person name="Kuznetsov B."/>
            <person name="Grouzdev D.S."/>
        </authorList>
    </citation>
    <scope>NUCLEOTIDE SEQUENCE [LARGE SCALE GENOMIC DNA]</scope>
    <source>
        <strain evidence="2 3">BB-1</strain>
    </source>
</reference>
<dbReference type="Proteomes" id="UP000078543">
    <property type="component" value="Unassembled WGS sequence"/>
</dbReference>
<name>A0A178MZ16_9PROT</name>
<dbReference type="STRING" id="1437059.A6A05_06870"/>
<protein>
    <submittedName>
        <fullName evidence="2">Uncharacterized protein</fullName>
    </submittedName>
</protein>
<dbReference type="EMBL" id="LWQU01000054">
    <property type="protein sequence ID" value="OAN60926.1"/>
    <property type="molecule type" value="Genomic_DNA"/>
</dbReference>
<organism evidence="2 3">
    <name type="scientific">Magnetospirillum moscoviense</name>
    <dbReference type="NCBI Taxonomy" id="1437059"/>
    <lineage>
        <taxon>Bacteria</taxon>
        <taxon>Pseudomonadati</taxon>
        <taxon>Pseudomonadota</taxon>
        <taxon>Alphaproteobacteria</taxon>
        <taxon>Rhodospirillales</taxon>
        <taxon>Rhodospirillaceae</taxon>
        <taxon>Magnetospirillum</taxon>
    </lineage>
</organism>
<evidence type="ECO:0000313" key="2">
    <source>
        <dbReference type="EMBL" id="OAN60926.1"/>
    </source>
</evidence>
<evidence type="ECO:0000313" key="3">
    <source>
        <dbReference type="Proteomes" id="UP000078543"/>
    </source>
</evidence>
<accession>A0A178MZ16</accession>
<evidence type="ECO:0000256" key="1">
    <source>
        <dbReference type="SAM" id="MobiDB-lite"/>
    </source>
</evidence>
<feature type="region of interest" description="Disordered" evidence="1">
    <location>
        <begin position="81"/>
        <end position="101"/>
    </location>
</feature>
<sequence length="101" mass="9059">MSEADAAGILGAATTGVDAVGNVGAVAGIVARRGCGGSGTASSPQAWPQPPGWAGAGAAIGAGTMGAVGATGLAAGIAARERAGAGAGPDSSPQACPHPPG</sequence>
<proteinExistence type="predicted"/>
<gene>
    <name evidence="2" type="ORF">A6A05_06870</name>
</gene>
<comment type="caution">
    <text evidence="2">The sequence shown here is derived from an EMBL/GenBank/DDBJ whole genome shotgun (WGS) entry which is preliminary data.</text>
</comment>
<keyword evidence="3" id="KW-1185">Reference proteome</keyword>
<dbReference type="AlphaFoldDB" id="A0A178MZ16"/>